<sequence>MFLERTNITISKSAAARRLKEFQNTLKIIRVISERRNDTSTILWSKEYAIKFLRIAIDRHKIFFLDETGFQINRFGQCGRSSVGVLETGTVSALRMKNYSVWCTMQSHVIVNLKYFRGSTVKRSFKSISQMFSSP</sequence>
<evidence type="ECO:0000313" key="1">
    <source>
        <dbReference type="EMBL" id="KII64758.1"/>
    </source>
</evidence>
<comment type="caution">
    <text evidence="1">The sequence shown here is derived from an EMBL/GenBank/DDBJ whole genome shotgun (WGS) entry which is preliminary data.</text>
</comment>
<evidence type="ECO:0008006" key="3">
    <source>
        <dbReference type="Google" id="ProtNLM"/>
    </source>
</evidence>
<reference evidence="1 2" key="1">
    <citation type="journal article" date="2014" name="Genome Biol. Evol.">
        <title>The genome of the myxosporean Thelohanellus kitauei shows adaptations to nutrient acquisition within its fish host.</title>
        <authorList>
            <person name="Yang Y."/>
            <person name="Xiong J."/>
            <person name="Zhou Z."/>
            <person name="Huo F."/>
            <person name="Miao W."/>
            <person name="Ran C."/>
            <person name="Liu Y."/>
            <person name="Zhang J."/>
            <person name="Feng J."/>
            <person name="Wang M."/>
            <person name="Wang M."/>
            <person name="Wang L."/>
            <person name="Yao B."/>
        </authorList>
    </citation>
    <scope>NUCLEOTIDE SEQUENCE [LARGE SCALE GENOMIC DNA]</scope>
    <source>
        <strain evidence="1">Wuqing</strain>
    </source>
</reference>
<accession>A0A0C2J6H9</accession>
<dbReference type="EMBL" id="JWZT01004114">
    <property type="protein sequence ID" value="KII64758.1"/>
    <property type="molecule type" value="Genomic_DNA"/>
</dbReference>
<name>A0A0C2J6H9_THEKT</name>
<keyword evidence="2" id="KW-1185">Reference proteome</keyword>
<proteinExistence type="predicted"/>
<evidence type="ECO:0000313" key="2">
    <source>
        <dbReference type="Proteomes" id="UP000031668"/>
    </source>
</evidence>
<organism evidence="1 2">
    <name type="scientific">Thelohanellus kitauei</name>
    <name type="common">Myxosporean</name>
    <dbReference type="NCBI Taxonomy" id="669202"/>
    <lineage>
        <taxon>Eukaryota</taxon>
        <taxon>Metazoa</taxon>
        <taxon>Cnidaria</taxon>
        <taxon>Myxozoa</taxon>
        <taxon>Myxosporea</taxon>
        <taxon>Bivalvulida</taxon>
        <taxon>Platysporina</taxon>
        <taxon>Myxobolidae</taxon>
        <taxon>Thelohanellus</taxon>
    </lineage>
</organism>
<dbReference type="AlphaFoldDB" id="A0A0C2J6H9"/>
<gene>
    <name evidence="1" type="ORF">RF11_06651</name>
</gene>
<dbReference type="Proteomes" id="UP000031668">
    <property type="component" value="Unassembled WGS sequence"/>
</dbReference>
<protein>
    <recommendedName>
        <fullName evidence="3">Tc1-like transposase DDE domain-containing protein</fullName>
    </recommendedName>
</protein>